<gene>
    <name evidence="2" type="ORF">RND81_02G077500</name>
</gene>
<dbReference type="PANTHER" id="PTHR13017">
    <property type="entry name" value="5-FORMYLTETRAHYDROFOLATE CYCLO-LIGASE-RELATED"/>
    <property type="match status" value="1"/>
</dbReference>
<protein>
    <recommendedName>
        <fullName evidence="4">5-formyltetrahydrofolate cyclo-ligase</fullName>
    </recommendedName>
</protein>
<dbReference type="Pfam" id="PF01812">
    <property type="entry name" value="5-FTHF_cyc-lig"/>
    <property type="match status" value="1"/>
</dbReference>
<dbReference type="SUPFAM" id="SSF100950">
    <property type="entry name" value="NagB/RpiA/CoA transferase-like"/>
    <property type="match status" value="1"/>
</dbReference>
<dbReference type="AlphaFoldDB" id="A0AAW1MK75"/>
<dbReference type="InterPro" id="IPR024185">
    <property type="entry name" value="FTHF_cligase-like_sf"/>
</dbReference>
<dbReference type="PANTHER" id="PTHR13017:SF0">
    <property type="entry name" value="METHENYLTETRAHYDROFOLATE SYNTHASE DOMAIN-CONTAINING PROTEIN"/>
    <property type="match status" value="1"/>
</dbReference>
<dbReference type="FunFam" id="3.40.50.10420:FF:000004">
    <property type="entry name" value="5-formyltetrahydrofolate cyclo-ligase-like protein COG0212"/>
    <property type="match status" value="1"/>
</dbReference>
<comment type="caution">
    <text evidence="2">The sequence shown here is derived from an EMBL/GenBank/DDBJ whole genome shotgun (WGS) entry which is preliminary data.</text>
</comment>
<dbReference type="GO" id="GO:0005737">
    <property type="term" value="C:cytoplasm"/>
    <property type="evidence" value="ECO:0007669"/>
    <property type="project" value="TreeGrafter"/>
</dbReference>
<evidence type="ECO:0000313" key="3">
    <source>
        <dbReference type="Proteomes" id="UP001443914"/>
    </source>
</evidence>
<dbReference type="Gene3D" id="3.40.50.10420">
    <property type="entry name" value="NagB/RpiA/CoA transferase-like"/>
    <property type="match status" value="1"/>
</dbReference>
<dbReference type="Proteomes" id="UP001443914">
    <property type="component" value="Unassembled WGS sequence"/>
</dbReference>
<sequence length="358" mass="39725">MTTLLSCPPLKLPSKFPRIPISIPLKTTTFTKSTTNPSKFTSFSILGSSRNDAAFDEAAYEANRLTMDAIARESMAESSQRVLGASGGNEDDPNAWKWVIRKRVWDFMEAHNVAQFPRPVHHRIPNFVGAPIAANKLSELEVFTAAKCVKVNPDSPQKQVRFLTLSEGKQLLTPQPRLRTGFFSVLESQMLTPSTINEACTSVGVAKYGRPIGLDEKLKVDLIVIGSVAVDPKTGARLGKGEGFAELEYGMLRYMGAIDDFTPVITTVHDQQLVDDIPAEKLLIHDVPVDIICTPTRVIFTNTSIPKPQGIYWEKLSPEKLGQIRILRELKKRIERETGHKLPTGPSEKLPPTAQRKR</sequence>
<evidence type="ECO:0008006" key="4">
    <source>
        <dbReference type="Google" id="ProtNLM"/>
    </source>
</evidence>
<evidence type="ECO:0000256" key="1">
    <source>
        <dbReference type="SAM" id="MobiDB-lite"/>
    </source>
</evidence>
<keyword evidence="3" id="KW-1185">Reference proteome</keyword>
<proteinExistence type="predicted"/>
<accession>A0AAW1MK75</accession>
<dbReference type="InterPro" id="IPR002698">
    <property type="entry name" value="FTHF_cligase"/>
</dbReference>
<evidence type="ECO:0000313" key="2">
    <source>
        <dbReference type="EMBL" id="KAK9748744.1"/>
    </source>
</evidence>
<dbReference type="InterPro" id="IPR037171">
    <property type="entry name" value="NagB/RpiA_transferase-like"/>
</dbReference>
<name>A0AAW1MK75_SAPOF</name>
<reference evidence="2" key="1">
    <citation type="submission" date="2024-03" db="EMBL/GenBank/DDBJ databases">
        <title>WGS assembly of Saponaria officinalis var. Norfolk2.</title>
        <authorList>
            <person name="Jenkins J."/>
            <person name="Shu S."/>
            <person name="Grimwood J."/>
            <person name="Barry K."/>
            <person name="Goodstein D."/>
            <person name="Schmutz J."/>
            <person name="Leebens-Mack J."/>
            <person name="Osbourn A."/>
        </authorList>
    </citation>
    <scope>NUCLEOTIDE SEQUENCE [LARGE SCALE GENOMIC DNA]</scope>
    <source>
        <strain evidence="2">JIC</strain>
    </source>
</reference>
<dbReference type="EMBL" id="JBDFQZ010000002">
    <property type="protein sequence ID" value="KAK9748744.1"/>
    <property type="molecule type" value="Genomic_DNA"/>
</dbReference>
<feature type="region of interest" description="Disordered" evidence="1">
    <location>
        <begin position="335"/>
        <end position="358"/>
    </location>
</feature>
<organism evidence="2 3">
    <name type="scientific">Saponaria officinalis</name>
    <name type="common">Common soapwort</name>
    <name type="synonym">Lychnis saponaria</name>
    <dbReference type="NCBI Taxonomy" id="3572"/>
    <lineage>
        <taxon>Eukaryota</taxon>
        <taxon>Viridiplantae</taxon>
        <taxon>Streptophyta</taxon>
        <taxon>Embryophyta</taxon>
        <taxon>Tracheophyta</taxon>
        <taxon>Spermatophyta</taxon>
        <taxon>Magnoliopsida</taxon>
        <taxon>eudicotyledons</taxon>
        <taxon>Gunneridae</taxon>
        <taxon>Pentapetalae</taxon>
        <taxon>Caryophyllales</taxon>
        <taxon>Caryophyllaceae</taxon>
        <taxon>Caryophylleae</taxon>
        <taxon>Saponaria</taxon>
    </lineage>
</organism>